<evidence type="ECO:0000313" key="3">
    <source>
        <dbReference type="Proteomes" id="UP000287972"/>
    </source>
</evidence>
<feature type="region of interest" description="Disordered" evidence="1">
    <location>
        <begin position="132"/>
        <end position="185"/>
    </location>
</feature>
<gene>
    <name evidence="2" type="ORF">CEP51_015658</name>
</gene>
<proteinExistence type="predicted"/>
<name>A0A428P5F2_9HYPO</name>
<keyword evidence="3" id="KW-1185">Reference proteome</keyword>
<evidence type="ECO:0000256" key="1">
    <source>
        <dbReference type="SAM" id="MobiDB-lite"/>
    </source>
</evidence>
<dbReference type="AlphaFoldDB" id="A0A428P5F2"/>
<reference evidence="2 3" key="1">
    <citation type="submission" date="2017-06" db="EMBL/GenBank/DDBJ databases">
        <title>Comparative genomic analysis of Ambrosia Fusariam Clade fungi.</title>
        <authorList>
            <person name="Stajich J.E."/>
            <person name="Carrillo J."/>
            <person name="Kijimoto T."/>
            <person name="Eskalen A."/>
            <person name="O'Donnell K."/>
            <person name="Kasson M."/>
        </authorList>
    </citation>
    <scope>NUCLEOTIDE SEQUENCE [LARGE SCALE GENOMIC DNA]</scope>
    <source>
        <strain evidence="2 3">NRRL62606</strain>
    </source>
</reference>
<accession>A0A428P5F2</accession>
<organism evidence="2 3">
    <name type="scientific">Fusarium floridanum</name>
    <dbReference type="NCBI Taxonomy" id="1325733"/>
    <lineage>
        <taxon>Eukaryota</taxon>
        <taxon>Fungi</taxon>
        <taxon>Dikarya</taxon>
        <taxon>Ascomycota</taxon>
        <taxon>Pezizomycotina</taxon>
        <taxon>Sordariomycetes</taxon>
        <taxon>Hypocreomycetidae</taxon>
        <taxon>Hypocreales</taxon>
        <taxon>Nectriaceae</taxon>
        <taxon>Fusarium</taxon>
        <taxon>Fusarium solani species complex</taxon>
    </lineage>
</organism>
<sequence length="369" mass="40859">MNGVQPTSPATSHASASDAEFEGESLFTAVKSLVENTKTFSRVPSGLHDKWIAVQAQPATSPGRVFFDEGGFLGWFAYNCLGRITTQTANFHGKAECKRLLTELNHPDTSITYVQRVARRVAAAFSDEREQEIEQFRQSLESTRPKGPTPRSSKRRRTSPPKSSHPFATPDFGGVSTRGQGQPTLPYDDVHLVHDESVLINPDLDASRNLFPAELSNAIATNAHPTEENMLVGAISMSFPAEGSSLDVCQMSLQIRHEKVAYFANKWFGYYLEAIDGLRYTVSPTGSSIVPYPRFTIRGIPRAILSAEFGQEVSYAIQRSPRCLEDARRVRTHTDSVSMIVFAPEQERAQVVLSLGLVEGTQIKDKLFY</sequence>
<dbReference type="Proteomes" id="UP000287972">
    <property type="component" value="Unassembled WGS sequence"/>
</dbReference>
<protein>
    <submittedName>
        <fullName evidence="2">Uncharacterized protein</fullName>
    </submittedName>
</protein>
<dbReference type="EMBL" id="NKCL01000885">
    <property type="protein sequence ID" value="RSL48271.1"/>
    <property type="molecule type" value="Genomic_DNA"/>
</dbReference>
<comment type="caution">
    <text evidence="2">The sequence shown here is derived from an EMBL/GenBank/DDBJ whole genome shotgun (WGS) entry which is preliminary data.</text>
</comment>
<evidence type="ECO:0000313" key="2">
    <source>
        <dbReference type="EMBL" id="RSL48271.1"/>
    </source>
</evidence>